<dbReference type="EC" id="3.4.21.-" evidence="8"/>
<keyword evidence="5" id="KW-1015">Disulfide bond</keyword>
<dbReference type="EMBL" id="VTPC01001365">
    <property type="protein sequence ID" value="KAF2902218.1"/>
    <property type="molecule type" value="Genomic_DNA"/>
</dbReference>
<dbReference type="InterPro" id="IPR001314">
    <property type="entry name" value="Peptidase_S1A"/>
</dbReference>
<dbReference type="SUPFAM" id="SSF50494">
    <property type="entry name" value="Trypsin-like serine proteases"/>
    <property type="match status" value="1"/>
</dbReference>
<proteinExistence type="inferred from homology"/>
<dbReference type="PANTHER" id="PTHR24256">
    <property type="entry name" value="TRYPTASE-RELATED"/>
    <property type="match status" value="1"/>
</dbReference>
<evidence type="ECO:0000256" key="5">
    <source>
        <dbReference type="ARBA" id="ARBA00023157"/>
    </source>
</evidence>
<feature type="domain" description="Peptidase S1" evidence="10">
    <location>
        <begin position="142"/>
        <end position="399"/>
    </location>
</feature>
<keyword evidence="6" id="KW-0325">Glycoprotein</keyword>
<dbReference type="AlphaFoldDB" id="A0A8K0GLN0"/>
<keyword evidence="9" id="KW-0964">Secreted</keyword>
<dbReference type="Gene3D" id="3.30.1640.30">
    <property type="match status" value="1"/>
</dbReference>
<evidence type="ECO:0000256" key="8">
    <source>
        <dbReference type="RuleBase" id="RU363034"/>
    </source>
</evidence>
<sequence>MSLLNFGTSLCVFLVISAISVNAQLNSNCITPNKENATCMPITHCEVIFSAVNTKNAAAVAFARDSYCGKVGRVILVCCGSTAYPEPSSTDDIFDLFSDLDINISTTEKSTPKPQPKPLEDFETSVLPDRTVCGLESDSERIFGGEQTKLDEFPWMVALEFNKKGTHKSEGDILCGGSLINTRYVLTAAHCLEPSGLKLVNVRLGEWNTKSDSDCEELFDQIECADKVVRINIEETIAHPYFSRRTYNNDIGLIKLERDVAYTDYIRPICLPRRNLPVAPIGTLMTVTGWGTTENGTLSNVKLKVRLPLVSNEICQQKLLRGKDVGANQLCVGGDPGKDACQGDSGGPLMRIFEDVTTAQSQWYLEGVVSKGQGCGRAGLPAVYTRVSRYISWIISIISEEYDLE</sequence>
<evidence type="ECO:0000256" key="1">
    <source>
        <dbReference type="ARBA" id="ARBA00022670"/>
    </source>
</evidence>
<gene>
    <name evidence="12" type="ORF">ILUMI_03968</name>
</gene>
<evidence type="ECO:0000256" key="2">
    <source>
        <dbReference type="ARBA" id="ARBA00022729"/>
    </source>
</evidence>
<dbReference type="FunFam" id="2.40.10.10:FF:000028">
    <property type="entry name" value="Serine protease easter"/>
    <property type="match status" value="1"/>
</dbReference>
<evidence type="ECO:0000256" key="6">
    <source>
        <dbReference type="ARBA" id="ARBA00023180"/>
    </source>
</evidence>
<dbReference type="GO" id="GO:0005576">
    <property type="term" value="C:extracellular region"/>
    <property type="evidence" value="ECO:0007669"/>
    <property type="project" value="UniProtKB-SubCell"/>
</dbReference>
<comment type="caution">
    <text evidence="12">The sequence shown here is derived from an EMBL/GenBank/DDBJ whole genome shotgun (WGS) entry which is preliminary data.</text>
</comment>
<dbReference type="SMART" id="SM00020">
    <property type="entry name" value="Tryp_SPc"/>
    <property type="match status" value="1"/>
</dbReference>
<dbReference type="PROSITE" id="PS00135">
    <property type="entry name" value="TRYPSIN_SER"/>
    <property type="match status" value="1"/>
</dbReference>
<dbReference type="Gene3D" id="2.40.10.10">
    <property type="entry name" value="Trypsin-like serine proteases"/>
    <property type="match status" value="2"/>
</dbReference>
<comment type="similarity">
    <text evidence="7 9">Belongs to the peptidase S1 family. CLIP subfamily.</text>
</comment>
<evidence type="ECO:0000313" key="13">
    <source>
        <dbReference type="Proteomes" id="UP000801492"/>
    </source>
</evidence>
<dbReference type="PROSITE" id="PS51888">
    <property type="entry name" value="CLIP"/>
    <property type="match status" value="1"/>
</dbReference>
<evidence type="ECO:0000256" key="4">
    <source>
        <dbReference type="ARBA" id="ARBA00022825"/>
    </source>
</evidence>
<evidence type="ECO:0000259" key="10">
    <source>
        <dbReference type="PROSITE" id="PS50240"/>
    </source>
</evidence>
<dbReference type="InterPro" id="IPR001254">
    <property type="entry name" value="Trypsin_dom"/>
</dbReference>
<dbReference type="GO" id="GO:0006508">
    <property type="term" value="P:proteolysis"/>
    <property type="evidence" value="ECO:0007669"/>
    <property type="project" value="UniProtKB-KW"/>
</dbReference>
<dbReference type="OrthoDB" id="6629601at2759"/>
<evidence type="ECO:0000256" key="3">
    <source>
        <dbReference type="ARBA" id="ARBA00022801"/>
    </source>
</evidence>
<dbReference type="GO" id="GO:0004252">
    <property type="term" value="F:serine-type endopeptidase activity"/>
    <property type="evidence" value="ECO:0007669"/>
    <property type="project" value="UniProtKB-UniRule"/>
</dbReference>
<evidence type="ECO:0000256" key="9">
    <source>
        <dbReference type="RuleBase" id="RU366078"/>
    </source>
</evidence>
<reference evidence="12" key="1">
    <citation type="submission" date="2019-08" db="EMBL/GenBank/DDBJ databases">
        <title>The genome of the North American firefly Photinus pyralis.</title>
        <authorList>
            <consortium name="Photinus pyralis genome working group"/>
            <person name="Fallon T.R."/>
            <person name="Sander Lower S.E."/>
            <person name="Weng J.-K."/>
        </authorList>
    </citation>
    <scope>NUCLEOTIDE SEQUENCE</scope>
    <source>
        <strain evidence="12">TRF0915ILg1</strain>
        <tissue evidence="12">Whole body</tissue>
    </source>
</reference>
<feature type="chain" id="PRO_5035490223" description="CLIP domain-containing serine protease" evidence="9">
    <location>
        <begin position="24"/>
        <end position="405"/>
    </location>
</feature>
<dbReference type="Proteomes" id="UP000801492">
    <property type="component" value="Unassembled WGS sequence"/>
</dbReference>
<feature type="signal peptide" evidence="9">
    <location>
        <begin position="1"/>
        <end position="23"/>
    </location>
</feature>
<keyword evidence="3 8" id="KW-0378">Hydrolase</keyword>
<dbReference type="SMART" id="SM00680">
    <property type="entry name" value="CLIP"/>
    <property type="match status" value="1"/>
</dbReference>
<accession>A0A8K0GLN0</accession>
<dbReference type="InterPro" id="IPR051487">
    <property type="entry name" value="Ser/Thr_Proteases_Immune/Dev"/>
</dbReference>
<dbReference type="InterPro" id="IPR033116">
    <property type="entry name" value="TRYPSIN_SER"/>
</dbReference>
<dbReference type="PROSITE" id="PS00134">
    <property type="entry name" value="TRYPSIN_HIS"/>
    <property type="match status" value="1"/>
</dbReference>
<comment type="subcellular location">
    <subcellularLocation>
        <location evidence="9">Secreted</location>
    </subcellularLocation>
</comment>
<feature type="domain" description="Clip" evidence="11">
    <location>
        <begin position="28"/>
        <end position="79"/>
    </location>
</feature>
<protein>
    <recommendedName>
        <fullName evidence="9">CLIP domain-containing serine protease</fullName>
        <ecNumber evidence="8">3.4.21.-</ecNumber>
    </recommendedName>
</protein>
<comment type="domain">
    <text evidence="9">The clip domain consists of 35-55 residues which are 'knitted' together usually by 3 conserved disulfide bonds forming a clip-like compact structure.</text>
</comment>
<keyword evidence="13" id="KW-1185">Reference proteome</keyword>
<evidence type="ECO:0000313" key="12">
    <source>
        <dbReference type="EMBL" id="KAF2902218.1"/>
    </source>
</evidence>
<name>A0A8K0GLN0_IGNLU</name>
<dbReference type="InterPro" id="IPR038565">
    <property type="entry name" value="CLIP_sf"/>
</dbReference>
<keyword evidence="4 8" id="KW-0720">Serine protease</keyword>
<dbReference type="InterPro" id="IPR022700">
    <property type="entry name" value="CLIP"/>
</dbReference>
<keyword evidence="2 9" id="KW-0732">Signal</keyword>
<dbReference type="Pfam" id="PF00089">
    <property type="entry name" value="Trypsin"/>
    <property type="match status" value="1"/>
</dbReference>
<dbReference type="InterPro" id="IPR018114">
    <property type="entry name" value="TRYPSIN_HIS"/>
</dbReference>
<organism evidence="12 13">
    <name type="scientific">Ignelater luminosus</name>
    <name type="common">Cucubano</name>
    <name type="synonym">Pyrophorus luminosus</name>
    <dbReference type="NCBI Taxonomy" id="2038154"/>
    <lineage>
        <taxon>Eukaryota</taxon>
        <taxon>Metazoa</taxon>
        <taxon>Ecdysozoa</taxon>
        <taxon>Arthropoda</taxon>
        <taxon>Hexapoda</taxon>
        <taxon>Insecta</taxon>
        <taxon>Pterygota</taxon>
        <taxon>Neoptera</taxon>
        <taxon>Endopterygota</taxon>
        <taxon>Coleoptera</taxon>
        <taxon>Polyphaga</taxon>
        <taxon>Elateriformia</taxon>
        <taxon>Elateroidea</taxon>
        <taxon>Elateridae</taxon>
        <taxon>Agrypninae</taxon>
        <taxon>Pyrophorini</taxon>
        <taxon>Ignelater</taxon>
    </lineage>
</organism>
<dbReference type="FunFam" id="2.40.10.10:FF:000002">
    <property type="entry name" value="Transmembrane protease serine"/>
    <property type="match status" value="1"/>
</dbReference>
<evidence type="ECO:0000259" key="11">
    <source>
        <dbReference type="PROSITE" id="PS51888"/>
    </source>
</evidence>
<evidence type="ECO:0000256" key="7">
    <source>
        <dbReference type="ARBA" id="ARBA00024195"/>
    </source>
</evidence>
<dbReference type="InterPro" id="IPR043504">
    <property type="entry name" value="Peptidase_S1_PA_chymotrypsin"/>
</dbReference>
<dbReference type="CDD" id="cd00190">
    <property type="entry name" value="Tryp_SPc"/>
    <property type="match status" value="1"/>
</dbReference>
<keyword evidence="1 8" id="KW-0645">Protease</keyword>
<dbReference type="InterPro" id="IPR009003">
    <property type="entry name" value="Peptidase_S1_PA"/>
</dbReference>
<dbReference type="PRINTS" id="PR00722">
    <property type="entry name" value="CHYMOTRYPSIN"/>
</dbReference>
<dbReference type="PROSITE" id="PS50240">
    <property type="entry name" value="TRYPSIN_DOM"/>
    <property type="match status" value="1"/>
</dbReference>
<dbReference type="Pfam" id="PF12032">
    <property type="entry name" value="CLIP"/>
    <property type="match status" value="1"/>
</dbReference>